<accession>A0A8S1ZQ40</accession>
<keyword evidence="2" id="KW-1185">Reference proteome</keyword>
<sequence length="33" mass="3831">MSKEAEYQPERYGPGSLKSYQCGGQCTRRHVRQ</sequence>
<organism evidence="1 2">
    <name type="scientific">Arabidopsis arenosa</name>
    <name type="common">Sand rock-cress</name>
    <name type="synonym">Cardaminopsis arenosa</name>
    <dbReference type="NCBI Taxonomy" id="38785"/>
    <lineage>
        <taxon>Eukaryota</taxon>
        <taxon>Viridiplantae</taxon>
        <taxon>Streptophyta</taxon>
        <taxon>Embryophyta</taxon>
        <taxon>Tracheophyta</taxon>
        <taxon>Spermatophyta</taxon>
        <taxon>Magnoliopsida</taxon>
        <taxon>eudicotyledons</taxon>
        <taxon>Gunneridae</taxon>
        <taxon>Pentapetalae</taxon>
        <taxon>rosids</taxon>
        <taxon>malvids</taxon>
        <taxon>Brassicales</taxon>
        <taxon>Brassicaceae</taxon>
        <taxon>Camelineae</taxon>
        <taxon>Arabidopsis</taxon>
    </lineage>
</organism>
<protein>
    <submittedName>
        <fullName evidence="1">Uncharacterized protein</fullName>
    </submittedName>
</protein>
<evidence type="ECO:0000313" key="1">
    <source>
        <dbReference type="EMBL" id="CAE5964137.1"/>
    </source>
</evidence>
<gene>
    <name evidence="1" type="ORF">AARE701A_LOCUS5437</name>
</gene>
<name>A0A8S1ZQ40_ARAAE</name>
<proteinExistence type="predicted"/>
<dbReference type="Proteomes" id="UP000682877">
    <property type="component" value="Chromosome 2"/>
</dbReference>
<reference evidence="1" key="1">
    <citation type="submission" date="2021-01" db="EMBL/GenBank/DDBJ databases">
        <authorList>
            <person name="Bezrukov I."/>
        </authorList>
    </citation>
    <scope>NUCLEOTIDE SEQUENCE</scope>
</reference>
<evidence type="ECO:0000313" key="2">
    <source>
        <dbReference type="Proteomes" id="UP000682877"/>
    </source>
</evidence>
<dbReference type="EMBL" id="LR999452">
    <property type="protein sequence ID" value="CAE5964137.1"/>
    <property type="molecule type" value="Genomic_DNA"/>
</dbReference>
<dbReference type="AlphaFoldDB" id="A0A8S1ZQ40"/>